<feature type="domain" description="PKD" evidence="3">
    <location>
        <begin position="262"/>
        <end position="304"/>
    </location>
</feature>
<keyword evidence="1 2" id="KW-0732">Signal</keyword>
<accession>G8QZX0</accession>
<gene>
    <name evidence="4" type="ordered locus">Oweho_1621</name>
</gene>
<organism evidence="4 5">
    <name type="scientific">Owenweeksia hongkongensis (strain DSM 17368 / CIP 108786 / JCM 12287 / NRRL B-23963 / UST20020801)</name>
    <dbReference type="NCBI Taxonomy" id="926562"/>
    <lineage>
        <taxon>Bacteria</taxon>
        <taxon>Pseudomonadati</taxon>
        <taxon>Bacteroidota</taxon>
        <taxon>Flavobacteriia</taxon>
        <taxon>Flavobacteriales</taxon>
        <taxon>Owenweeksiaceae</taxon>
        <taxon>Owenweeksia</taxon>
    </lineage>
</organism>
<evidence type="ECO:0000256" key="2">
    <source>
        <dbReference type="SAM" id="SignalP"/>
    </source>
</evidence>
<dbReference type="SUPFAM" id="SSF49299">
    <property type="entry name" value="PKD domain"/>
    <property type="match status" value="1"/>
</dbReference>
<dbReference type="PROSITE" id="PS50093">
    <property type="entry name" value="PKD"/>
    <property type="match status" value="1"/>
</dbReference>
<dbReference type="AlphaFoldDB" id="G8QZX0"/>
<keyword evidence="5" id="KW-1185">Reference proteome</keyword>
<dbReference type="SMART" id="SM00089">
    <property type="entry name" value="PKD"/>
    <property type="match status" value="1"/>
</dbReference>
<dbReference type="CDD" id="cd00146">
    <property type="entry name" value="PKD"/>
    <property type="match status" value="1"/>
</dbReference>
<dbReference type="InterPro" id="IPR008969">
    <property type="entry name" value="CarboxyPept-like_regulatory"/>
</dbReference>
<sequence length="425" mass="45804">MKKILFSFLSIMLCGFMAQGQLSGTIQGIITDASSQPIPGVAVFYYGSHMVNNPSSPSFDETSFLYYTYTDAVGHYSIGYGNLNSTDSVVVGVFDCQMNPAFLLRQAFNGAITTGSVQVQCVPSACDALVSVDSMIYLPSLPPLFQYTAASLRDSNFAAINTPVTHTWSYNGITRTTTRLSWEGPNEDTLWIFSNTNPGPVCYQRMTACAPICVGGSTPPPPASHSCQADFFVDSVNSINFNGQVVVWENSSTDSMANIIGYRWDFGDGSPTVNQQYPSHTYSDTGVYQVCLTIVSVAQTATGTDTCTSTYCDSIGFDSNGNLIYKSSGQGFTINVVDPATVGQKEIGLESKFNLFPNPTHGEATLAWEASIGVEQIDVISINGQLIKSITPNTSSIKLNGLETGVYILRVKSEQGETAVRMMVQ</sequence>
<dbReference type="NCBIfam" id="TIGR04183">
    <property type="entry name" value="Por_Secre_tail"/>
    <property type="match status" value="1"/>
</dbReference>
<dbReference type="SUPFAM" id="SSF49464">
    <property type="entry name" value="Carboxypeptidase regulatory domain-like"/>
    <property type="match status" value="1"/>
</dbReference>
<evidence type="ECO:0000256" key="1">
    <source>
        <dbReference type="ARBA" id="ARBA00022729"/>
    </source>
</evidence>
<dbReference type="EMBL" id="CP003156">
    <property type="protein sequence ID" value="AEV32610.1"/>
    <property type="molecule type" value="Genomic_DNA"/>
</dbReference>
<evidence type="ECO:0000313" key="4">
    <source>
        <dbReference type="EMBL" id="AEV32610.1"/>
    </source>
</evidence>
<reference evidence="4 5" key="1">
    <citation type="journal article" date="2012" name="Stand. Genomic Sci.">
        <title>Genome sequence of the orange-pigmented seawater bacterium Owenweeksia hongkongensis type strain (UST20020801(T)).</title>
        <authorList>
            <person name="Riedel T."/>
            <person name="Held B."/>
            <person name="Nolan M."/>
            <person name="Lucas S."/>
            <person name="Lapidus A."/>
            <person name="Tice H."/>
            <person name="Del Rio T.G."/>
            <person name="Cheng J.F."/>
            <person name="Han C."/>
            <person name="Tapia R."/>
            <person name="Goodwin L.A."/>
            <person name="Pitluck S."/>
            <person name="Liolios K."/>
            <person name="Mavromatis K."/>
            <person name="Pagani I."/>
            <person name="Ivanova N."/>
            <person name="Mikhailova N."/>
            <person name="Pati A."/>
            <person name="Chen A."/>
            <person name="Palaniappan K."/>
            <person name="Rohde M."/>
            <person name="Tindall B.J."/>
            <person name="Detter J.C."/>
            <person name="Goker M."/>
            <person name="Woyke T."/>
            <person name="Bristow J."/>
            <person name="Eisen J.A."/>
            <person name="Markowitz V."/>
            <person name="Hugenholtz P."/>
            <person name="Klenk H.P."/>
            <person name="Kyrpides N.C."/>
        </authorList>
    </citation>
    <scope>NUCLEOTIDE SEQUENCE</scope>
    <source>
        <strain evidence="5">DSM 17368 / JCM 12287 / NRRL B-23963</strain>
    </source>
</reference>
<dbReference type="InterPro" id="IPR035986">
    <property type="entry name" value="PKD_dom_sf"/>
</dbReference>
<proteinExistence type="predicted"/>
<dbReference type="KEGG" id="oho:Oweho_1621"/>
<dbReference type="Pfam" id="PF18962">
    <property type="entry name" value="Por_Secre_tail"/>
    <property type="match status" value="1"/>
</dbReference>
<dbReference type="InterPro" id="IPR000601">
    <property type="entry name" value="PKD_dom"/>
</dbReference>
<dbReference type="HOGENOM" id="CLU_660297_0_0_10"/>
<dbReference type="OrthoDB" id="3179827at2"/>
<feature type="signal peptide" evidence="2">
    <location>
        <begin position="1"/>
        <end position="18"/>
    </location>
</feature>
<name>G8QZX0_OWEHD</name>
<dbReference type="InterPro" id="IPR022409">
    <property type="entry name" value="PKD/Chitinase_dom"/>
</dbReference>
<dbReference type="Pfam" id="PF18911">
    <property type="entry name" value="PKD_4"/>
    <property type="match status" value="1"/>
</dbReference>
<dbReference type="Gene3D" id="2.60.40.10">
    <property type="entry name" value="Immunoglobulins"/>
    <property type="match status" value="1"/>
</dbReference>
<dbReference type="eggNOG" id="COG3291">
    <property type="taxonomic scope" value="Bacteria"/>
</dbReference>
<protein>
    <submittedName>
        <fullName evidence="4">PDK repeat-containing protein</fullName>
    </submittedName>
</protein>
<dbReference type="Proteomes" id="UP000005631">
    <property type="component" value="Chromosome"/>
</dbReference>
<dbReference type="InterPro" id="IPR013783">
    <property type="entry name" value="Ig-like_fold"/>
</dbReference>
<dbReference type="RefSeq" id="WP_014201966.1">
    <property type="nucleotide sequence ID" value="NC_016599.1"/>
</dbReference>
<evidence type="ECO:0000313" key="5">
    <source>
        <dbReference type="Proteomes" id="UP000005631"/>
    </source>
</evidence>
<dbReference type="STRING" id="926562.Oweho_1621"/>
<feature type="chain" id="PRO_5003514102" evidence="2">
    <location>
        <begin position="19"/>
        <end position="425"/>
    </location>
</feature>
<dbReference type="InterPro" id="IPR026444">
    <property type="entry name" value="Secre_tail"/>
</dbReference>
<evidence type="ECO:0000259" key="3">
    <source>
        <dbReference type="PROSITE" id="PS50093"/>
    </source>
</evidence>